<keyword evidence="3" id="KW-1185">Reference proteome</keyword>
<evidence type="ECO:0000313" key="2">
    <source>
        <dbReference type="EMBL" id="KAK3264764.1"/>
    </source>
</evidence>
<feature type="compositionally biased region" description="Basic and acidic residues" evidence="1">
    <location>
        <begin position="94"/>
        <end position="103"/>
    </location>
</feature>
<sequence length="133" mass="13743">MGSGSEGRVAEELQEEASPRAEQHPMAQGLPVSPTTKSQLAPKPKGPGMSLDSMLGAPLGGAPLGRAHSKQIASKGHKSSIMANSAASSQRAPGDADKTKAGGDEGIPVEGKRRPSNRAKREQELAEENARVL</sequence>
<accession>A0AAE0FRQ0</accession>
<comment type="caution">
    <text evidence="2">The sequence shown here is derived from an EMBL/GenBank/DDBJ whole genome shotgun (WGS) entry which is preliminary data.</text>
</comment>
<feature type="compositionally biased region" description="Basic and acidic residues" evidence="1">
    <location>
        <begin position="119"/>
        <end position="133"/>
    </location>
</feature>
<evidence type="ECO:0000313" key="3">
    <source>
        <dbReference type="Proteomes" id="UP001190700"/>
    </source>
</evidence>
<reference evidence="2 3" key="1">
    <citation type="journal article" date="2015" name="Genome Biol. Evol.">
        <title>Comparative Genomics of a Bacterivorous Green Alga Reveals Evolutionary Causalities and Consequences of Phago-Mixotrophic Mode of Nutrition.</title>
        <authorList>
            <person name="Burns J.A."/>
            <person name="Paasch A."/>
            <person name="Narechania A."/>
            <person name="Kim E."/>
        </authorList>
    </citation>
    <scope>NUCLEOTIDE SEQUENCE [LARGE SCALE GENOMIC DNA]</scope>
    <source>
        <strain evidence="2 3">PLY_AMNH</strain>
    </source>
</reference>
<dbReference type="Proteomes" id="UP001190700">
    <property type="component" value="Unassembled WGS sequence"/>
</dbReference>
<protein>
    <submittedName>
        <fullName evidence="2">Uncharacterized protein</fullName>
    </submittedName>
</protein>
<evidence type="ECO:0000256" key="1">
    <source>
        <dbReference type="SAM" id="MobiDB-lite"/>
    </source>
</evidence>
<dbReference type="AlphaFoldDB" id="A0AAE0FRQ0"/>
<feature type="compositionally biased region" description="Polar residues" evidence="1">
    <location>
        <begin position="81"/>
        <end position="91"/>
    </location>
</feature>
<dbReference type="EMBL" id="LGRX02014369">
    <property type="protein sequence ID" value="KAK3264764.1"/>
    <property type="molecule type" value="Genomic_DNA"/>
</dbReference>
<proteinExistence type="predicted"/>
<organism evidence="2 3">
    <name type="scientific">Cymbomonas tetramitiformis</name>
    <dbReference type="NCBI Taxonomy" id="36881"/>
    <lineage>
        <taxon>Eukaryota</taxon>
        <taxon>Viridiplantae</taxon>
        <taxon>Chlorophyta</taxon>
        <taxon>Pyramimonadophyceae</taxon>
        <taxon>Pyramimonadales</taxon>
        <taxon>Pyramimonadaceae</taxon>
        <taxon>Cymbomonas</taxon>
    </lineage>
</organism>
<name>A0AAE0FRQ0_9CHLO</name>
<gene>
    <name evidence="2" type="ORF">CYMTET_26517</name>
</gene>
<feature type="region of interest" description="Disordered" evidence="1">
    <location>
        <begin position="1"/>
        <end position="133"/>
    </location>
</feature>